<keyword evidence="6" id="KW-1133">Transmembrane helix</keyword>
<keyword evidence="8 10" id="KW-0408">Iron</keyword>
<dbReference type="InterPro" id="IPR036396">
    <property type="entry name" value="Cyt_P450_sf"/>
</dbReference>
<dbReference type="Gene3D" id="1.10.630.10">
    <property type="entry name" value="Cytochrome P450"/>
    <property type="match status" value="1"/>
</dbReference>
<accession>A0AAF0ZY15</accession>
<dbReference type="SUPFAM" id="SSF48264">
    <property type="entry name" value="Cytochrome P450"/>
    <property type="match status" value="1"/>
</dbReference>
<dbReference type="GO" id="GO:0016020">
    <property type="term" value="C:membrane"/>
    <property type="evidence" value="ECO:0007669"/>
    <property type="project" value="UniProtKB-SubCell"/>
</dbReference>
<comment type="similarity">
    <text evidence="2 11">Belongs to the cytochrome P450 family.</text>
</comment>
<keyword evidence="13" id="KW-1185">Reference proteome</keyword>
<dbReference type="InterPro" id="IPR001128">
    <property type="entry name" value="Cyt_P450"/>
</dbReference>
<evidence type="ECO:0000256" key="7">
    <source>
        <dbReference type="ARBA" id="ARBA00023002"/>
    </source>
</evidence>
<dbReference type="GO" id="GO:0020037">
    <property type="term" value="F:heme binding"/>
    <property type="evidence" value="ECO:0007669"/>
    <property type="project" value="InterPro"/>
</dbReference>
<keyword evidence="3 10" id="KW-0349">Heme</keyword>
<dbReference type="Pfam" id="PF00067">
    <property type="entry name" value="p450"/>
    <property type="match status" value="1"/>
</dbReference>
<dbReference type="GO" id="GO:0005506">
    <property type="term" value="F:iron ion binding"/>
    <property type="evidence" value="ECO:0007669"/>
    <property type="project" value="InterPro"/>
</dbReference>
<dbReference type="GO" id="GO:0004497">
    <property type="term" value="F:monooxygenase activity"/>
    <property type="evidence" value="ECO:0007669"/>
    <property type="project" value="UniProtKB-KW"/>
</dbReference>
<protein>
    <recommendedName>
        <fullName evidence="14">Cytochrome P450</fullName>
    </recommendedName>
</protein>
<dbReference type="EMBL" id="CP133622">
    <property type="protein sequence ID" value="WMV55741.1"/>
    <property type="molecule type" value="Genomic_DNA"/>
</dbReference>
<feature type="binding site" description="axial binding residue" evidence="10">
    <location>
        <position position="158"/>
    </location>
    <ligand>
        <name>heme</name>
        <dbReference type="ChEBI" id="CHEBI:30413"/>
    </ligand>
    <ligandPart>
        <name>Fe</name>
        <dbReference type="ChEBI" id="CHEBI:18248"/>
    </ligandPart>
</feature>
<evidence type="ECO:0000256" key="6">
    <source>
        <dbReference type="ARBA" id="ARBA00022989"/>
    </source>
</evidence>
<dbReference type="PANTHER" id="PTHR24286">
    <property type="entry name" value="CYTOCHROME P450 26"/>
    <property type="match status" value="1"/>
</dbReference>
<evidence type="ECO:0008006" key="14">
    <source>
        <dbReference type="Google" id="ProtNLM"/>
    </source>
</evidence>
<proteinExistence type="inferred from homology"/>
<dbReference type="PRINTS" id="PR00463">
    <property type="entry name" value="EP450I"/>
</dbReference>
<evidence type="ECO:0000313" key="13">
    <source>
        <dbReference type="Proteomes" id="UP001234989"/>
    </source>
</evidence>
<evidence type="ECO:0000256" key="4">
    <source>
        <dbReference type="ARBA" id="ARBA00022692"/>
    </source>
</evidence>
<evidence type="ECO:0000256" key="2">
    <source>
        <dbReference type="ARBA" id="ARBA00010617"/>
    </source>
</evidence>
<comment type="cofactor">
    <cofactor evidence="10">
        <name>heme</name>
        <dbReference type="ChEBI" id="CHEBI:30413"/>
    </cofactor>
</comment>
<sequence length="211" mass="24571">MKMAIMSEVEIVDKVFGFIVGSYETTATTITLTMKYLKQNTEFFNEIMEEQNEISRQMIPRKELCWNDIQKMKKTWNFVNEVLRNTPIVQGVFREAIEDFTYEDFHVPKGWKIYLSFGATQKNGEYIPNPTKFDPSRFEGNEVVPYTSVSFGGGHRMCPGKEFARILILVFLHHVLKKFRWEAKVPLEKNMYPFSLLAIPTDGYPVTLSTL</sequence>
<evidence type="ECO:0000256" key="9">
    <source>
        <dbReference type="ARBA" id="ARBA00023033"/>
    </source>
</evidence>
<evidence type="ECO:0000256" key="1">
    <source>
        <dbReference type="ARBA" id="ARBA00004167"/>
    </source>
</evidence>
<evidence type="ECO:0000313" key="12">
    <source>
        <dbReference type="EMBL" id="WMV55741.1"/>
    </source>
</evidence>
<keyword evidence="6" id="KW-0472">Membrane</keyword>
<evidence type="ECO:0000256" key="11">
    <source>
        <dbReference type="RuleBase" id="RU000461"/>
    </source>
</evidence>
<dbReference type="PANTHER" id="PTHR24286:SF384">
    <property type="entry name" value="P450, PUTATIVE (EUROFUNG)-RELATED"/>
    <property type="match status" value="1"/>
</dbReference>
<name>A0AAF0ZY15_SOLVR</name>
<evidence type="ECO:0000256" key="5">
    <source>
        <dbReference type="ARBA" id="ARBA00022723"/>
    </source>
</evidence>
<dbReference type="Proteomes" id="UP001234989">
    <property type="component" value="Chromosome 11"/>
</dbReference>
<keyword evidence="9 11" id="KW-0503">Monooxygenase</keyword>
<evidence type="ECO:0000256" key="8">
    <source>
        <dbReference type="ARBA" id="ARBA00023004"/>
    </source>
</evidence>
<keyword evidence="5 10" id="KW-0479">Metal-binding</keyword>
<reference evidence="12" key="1">
    <citation type="submission" date="2023-08" db="EMBL/GenBank/DDBJ databases">
        <title>A de novo genome assembly of Solanum verrucosum Schlechtendal, a Mexican diploid species geographically isolated from the other diploid A-genome species in potato relatives.</title>
        <authorList>
            <person name="Hosaka K."/>
        </authorList>
    </citation>
    <scope>NUCLEOTIDE SEQUENCE</scope>
    <source>
        <tissue evidence="12">Young leaves</tissue>
    </source>
</reference>
<evidence type="ECO:0000256" key="10">
    <source>
        <dbReference type="PIRSR" id="PIRSR602401-1"/>
    </source>
</evidence>
<dbReference type="GO" id="GO:0016125">
    <property type="term" value="P:sterol metabolic process"/>
    <property type="evidence" value="ECO:0007669"/>
    <property type="project" value="TreeGrafter"/>
</dbReference>
<evidence type="ECO:0000256" key="3">
    <source>
        <dbReference type="ARBA" id="ARBA00022617"/>
    </source>
</evidence>
<dbReference type="InterPro" id="IPR017972">
    <property type="entry name" value="Cyt_P450_CS"/>
</dbReference>
<comment type="subcellular location">
    <subcellularLocation>
        <location evidence="1">Membrane</location>
        <topology evidence="1">Single-pass membrane protein</topology>
    </subcellularLocation>
</comment>
<dbReference type="PROSITE" id="PS00086">
    <property type="entry name" value="CYTOCHROME_P450"/>
    <property type="match status" value="1"/>
</dbReference>
<gene>
    <name evidence="12" type="ORF">MTR67_049126</name>
</gene>
<dbReference type="GO" id="GO:0016705">
    <property type="term" value="F:oxidoreductase activity, acting on paired donors, with incorporation or reduction of molecular oxygen"/>
    <property type="evidence" value="ECO:0007669"/>
    <property type="project" value="InterPro"/>
</dbReference>
<dbReference type="AlphaFoldDB" id="A0AAF0ZY15"/>
<organism evidence="12 13">
    <name type="scientific">Solanum verrucosum</name>
    <dbReference type="NCBI Taxonomy" id="315347"/>
    <lineage>
        <taxon>Eukaryota</taxon>
        <taxon>Viridiplantae</taxon>
        <taxon>Streptophyta</taxon>
        <taxon>Embryophyta</taxon>
        <taxon>Tracheophyta</taxon>
        <taxon>Spermatophyta</taxon>
        <taxon>Magnoliopsida</taxon>
        <taxon>eudicotyledons</taxon>
        <taxon>Gunneridae</taxon>
        <taxon>Pentapetalae</taxon>
        <taxon>asterids</taxon>
        <taxon>lamiids</taxon>
        <taxon>Solanales</taxon>
        <taxon>Solanaceae</taxon>
        <taxon>Solanoideae</taxon>
        <taxon>Solaneae</taxon>
        <taxon>Solanum</taxon>
    </lineage>
</organism>
<dbReference type="InterPro" id="IPR002401">
    <property type="entry name" value="Cyt_P450_E_grp-I"/>
</dbReference>
<keyword evidence="4" id="KW-0812">Transmembrane</keyword>
<keyword evidence="7 11" id="KW-0560">Oxidoreductase</keyword>
<dbReference type="PRINTS" id="PR00385">
    <property type="entry name" value="P450"/>
</dbReference>